<sequence length="453" mass="49098">MPPSKAFLSTCPVDGFSNQLLALFAAAALAHDLGGLPFWIPPFVVDNLVEQHRNVPEAKRASFCALCYEHVARARTIPADELVNVSRIEAVGGVRFPASALVGQSFHRSRVVLDVCKMQLHGLVFGGTHCEPPDRVGAASMGARARIAAQGAATYACVREGVSRSLLNASSTAAPLWVRVGSAVRPYFRLCGSPPRRFPALFEPSVAVLAVSDGVWPRVLRRRTSLALNCGPRRPAPEPPKRTERACAHIRLSLPGEPKGWDKLGSEFTEAIPEQVVALRKWLAAMLPKQVSVLILSDAPWLLQRLIPELGDANGCGCMATGRCVFAESVLDNLIEEHARVTNLACSVAGHLLLTPSSTFSTIIRLHALRRAQPTSLVYTQARVDFQAPAATLPLLSQLRRCAGAESREADDEARKVCIVAAVVQALRATSMQLEHLHSRKGARTRAPFYQMN</sequence>
<dbReference type="EMBL" id="JAGTXO010000021">
    <property type="protein sequence ID" value="KAG8462309.1"/>
    <property type="molecule type" value="Genomic_DNA"/>
</dbReference>
<accession>A0A8J6C6X7</accession>
<proteinExistence type="predicted"/>
<gene>
    <name evidence="1" type="ORF">KFE25_012129</name>
</gene>
<dbReference type="OrthoDB" id="10586471at2759"/>
<evidence type="ECO:0000313" key="1">
    <source>
        <dbReference type="EMBL" id="KAG8462309.1"/>
    </source>
</evidence>
<comment type="caution">
    <text evidence="1">The sequence shown here is derived from an EMBL/GenBank/DDBJ whole genome shotgun (WGS) entry which is preliminary data.</text>
</comment>
<keyword evidence="2" id="KW-1185">Reference proteome</keyword>
<organism evidence="1 2">
    <name type="scientific">Diacronema lutheri</name>
    <name type="common">Unicellular marine alga</name>
    <name type="synonym">Monochrysis lutheri</name>
    <dbReference type="NCBI Taxonomy" id="2081491"/>
    <lineage>
        <taxon>Eukaryota</taxon>
        <taxon>Haptista</taxon>
        <taxon>Haptophyta</taxon>
        <taxon>Pavlovophyceae</taxon>
        <taxon>Pavlovales</taxon>
        <taxon>Pavlovaceae</taxon>
        <taxon>Diacronema</taxon>
    </lineage>
</organism>
<protein>
    <submittedName>
        <fullName evidence="1">Uncharacterized protein</fullName>
    </submittedName>
</protein>
<dbReference type="AlphaFoldDB" id="A0A8J6C6X7"/>
<dbReference type="Proteomes" id="UP000751190">
    <property type="component" value="Unassembled WGS sequence"/>
</dbReference>
<evidence type="ECO:0000313" key="2">
    <source>
        <dbReference type="Proteomes" id="UP000751190"/>
    </source>
</evidence>
<reference evidence="1" key="1">
    <citation type="submission" date="2021-05" db="EMBL/GenBank/DDBJ databases">
        <title>The genome of the haptophyte Pavlova lutheri (Diacronema luteri, Pavlovales) - a model for lipid biosynthesis in eukaryotic algae.</title>
        <authorList>
            <person name="Hulatt C.J."/>
            <person name="Posewitz M.C."/>
        </authorList>
    </citation>
    <scope>NUCLEOTIDE SEQUENCE</scope>
    <source>
        <strain evidence="1">NIVA-4/92</strain>
    </source>
</reference>
<name>A0A8J6C6X7_DIALT</name>